<evidence type="ECO:0000313" key="5">
    <source>
        <dbReference type="Proteomes" id="UP001054889"/>
    </source>
</evidence>
<dbReference type="InterPro" id="IPR032675">
    <property type="entry name" value="LRR_dom_sf"/>
</dbReference>
<dbReference type="Pfam" id="PF23622">
    <property type="entry name" value="LRR_At1g61320_AtMIF1"/>
    <property type="match status" value="1"/>
</dbReference>
<dbReference type="SUPFAM" id="SSF81383">
    <property type="entry name" value="F-box domain"/>
    <property type="match status" value="1"/>
</dbReference>
<protein>
    <recommendedName>
        <fullName evidence="6">F-box domain-containing protein</fullName>
    </recommendedName>
</protein>
<gene>
    <name evidence="4" type="primary">gb01972</name>
    <name evidence="4" type="ORF">PR202_gb01972</name>
</gene>
<feature type="compositionally biased region" description="Basic residues" evidence="1">
    <location>
        <begin position="1"/>
        <end position="13"/>
    </location>
</feature>
<dbReference type="InterPro" id="IPR036047">
    <property type="entry name" value="F-box-like_dom_sf"/>
</dbReference>
<organism evidence="4 5">
    <name type="scientific">Eleusine coracana subsp. coracana</name>
    <dbReference type="NCBI Taxonomy" id="191504"/>
    <lineage>
        <taxon>Eukaryota</taxon>
        <taxon>Viridiplantae</taxon>
        <taxon>Streptophyta</taxon>
        <taxon>Embryophyta</taxon>
        <taxon>Tracheophyta</taxon>
        <taxon>Spermatophyta</taxon>
        <taxon>Magnoliopsida</taxon>
        <taxon>Liliopsida</taxon>
        <taxon>Poales</taxon>
        <taxon>Poaceae</taxon>
        <taxon>PACMAD clade</taxon>
        <taxon>Chloridoideae</taxon>
        <taxon>Cynodonteae</taxon>
        <taxon>Eleusininae</taxon>
        <taxon>Eleusine</taxon>
    </lineage>
</organism>
<name>A0AAV5DXP2_ELECO</name>
<feature type="domain" description="At1g61320/AtMIF1 LRR" evidence="3">
    <location>
        <begin position="166"/>
        <end position="495"/>
    </location>
</feature>
<proteinExistence type="predicted"/>
<dbReference type="Pfam" id="PF00646">
    <property type="entry name" value="F-box"/>
    <property type="match status" value="1"/>
</dbReference>
<dbReference type="InterPro" id="IPR001810">
    <property type="entry name" value="F-box_dom"/>
</dbReference>
<evidence type="ECO:0000256" key="1">
    <source>
        <dbReference type="SAM" id="MobiDB-lite"/>
    </source>
</evidence>
<evidence type="ECO:0008006" key="6">
    <source>
        <dbReference type="Google" id="ProtNLM"/>
    </source>
</evidence>
<sequence>MPRFNRSRCRNGMRRTPDGHTAASHRPIHRSRLSSAIARKILSQRHWSSAFSGDDRLSALTDDLLLLILCRLDTRTALATAALSKRWVGLTRGLGTLNFRVSDILPRRYHRSIHIHDEASKHTYGFIVNYRGLCDSIMRYERHAMRAMITSINNFLDADDFHEQNNHGIRRIRTLRLEFFATQCCSFMNRLIAKAIDTWGVEDLEVSAKGTFIRKDSHSFPNRGLCNNPHMSRLRSLKLAACFIPPLQGFTTLTSLVLQDLQKSTPAAAYEAICILCPQLQVLHLKSCNNGGVVAIDAPRSEIRQLIFEDCSFKQIKLYTLPMLENMAVVDTVVRYNLSSFPYLTHLNLTICLGITKSRFYGIKDCFELNLFLGVRPGITNLVTRFTGYDRWFKPFSSTLLLPNLRKLLVADVPSSWDVSWPRLLIEGAPCLESLHIHITPWEEEPCDDISWLSSEFCHNQLKQLVIVGFEGTKRQIYLINFVIQASTVLQHVSLYKKGHIQYRGFWDWDIVTEQYQWDNEEKVKILKQIAENVSCQETLIQVSLE</sequence>
<feature type="domain" description="F-box" evidence="2">
    <location>
        <begin position="57"/>
        <end position="87"/>
    </location>
</feature>
<evidence type="ECO:0000259" key="2">
    <source>
        <dbReference type="Pfam" id="PF00646"/>
    </source>
</evidence>
<dbReference type="PANTHER" id="PTHR35545">
    <property type="entry name" value="F-BOX DOMAIN-CONTAINING PROTEIN"/>
    <property type="match status" value="1"/>
</dbReference>
<dbReference type="AlphaFoldDB" id="A0AAV5DXP2"/>
<dbReference type="Gene3D" id="3.80.10.10">
    <property type="entry name" value="Ribonuclease Inhibitor"/>
    <property type="match status" value="1"/>
</dbReference>
<dbReference type="PANTHER" id="PTHR35545:SF32">
    <property type="entry name" value="OS05G0541600 PROTEIN"/>
    <property type="match status" value="1"/>
</dbReference>
<evidence type="ECO:0000259" key="3">
    <source>
        <dbReference type="Pfam" id="PF23622"/>
    </source>
</evidence>
<dbReference type="Proteomes" id="UP001054889">
    <property type="component" value="Unassembled WGS sequence"/>
</dbReference>
<comment type="caution">
    <text evidence="4">The sequence shown here is derived from an EMBL/GenBank/DDBJ whole genome shotgun (WGS) entry which is preliminary data.</text>
</comment>
<dbReference type="InterPro" id="IPR055357">
    <property type="entry name" value="LRR_At1g61320_AtMIF1"/>
</dbReference>
<reference evidence="4" key="1">
    <citation type="journal article" date="2018" name="DNA Res.">
        <title>Multiple hybrid de novo genome assembly of finger millet, an orphan allotetraploid crop.</title>
        <authorList>
            <person name="Hatakeyama M."/>
            <person name="Aluri S."/>
            <person name="Balachadran M.T."/>
            <person name="Sivarajan S.R."/>
            <person name="Patrignani A."/>
            <person name="Gruter S."/>
            <person name="Poveda L."/>
            <person name="Shimizu-Inatsugi R."/>
            <person name="Baeten J."/>
            <person name="Francoijs K.J."/>
            <person name="Nataraja K.N."/>
            <person name="Reddy Y.A.N."/>
            <person name="Phadnis S."/>
            <person name="Ravikumar R.L."/>
            <person name="Schlapbach R."/>
            <person name="Sreeman S.M."/>
            <person name="Shimizu K.K."/>
        </authorList>
    </citation>
    <scope>NUCLEOTIDE SEQUENCE</scope>
</reference>
<accession>A0AAV5DXP2</accession>
<keyword evidence="5" id="KW-1185">Reference proteome</keyword>
<dbReference type="EMBL" id="BQKI01000071">
    <property type="protein sequence ID" value="GJN15083.1"/>
    <property type="molecule type" value="Genomic_DNA"/>
</dbReference>
<feature type="region of interest" description="Disordered" evidence="1">
    <location>
        <begin position="1"/>
        <end position="28"/>
    </location>
</feature>
<reference evidence="4" key="2">
    <citation type="submission" date="2021-12" db="EMBL/GenBank/DDBJ databases">
        <title>Resequencing data analysis of finger millet.</title>
        <authorList>
            <person name="Hatakeyama M."/>
            <person name="Aluri S."/>
            <person name="Balachadran M.T."/>
            <person name="Sivarajan S.R."/>
            <person name="Poveda L."/>
            <person name="Shimizu-Inatsugi R."/>
            <person name="Schlapbach R."/>
            <person name="Sreeman S.M."/>
            <person name="Shimizu K.K."/>
        </authorList>
    </citation>
    <scope>NUCLEOTIDE SEQUENCE</scope>
</reference>
<evidence type="ECO:0000313" key="4">
    <source>
        <dbReference type="EMBL" id="GJN15083.1"/>
    </source>
</evidence>
<dbReference type="SUPFAM" id="SSF52047">
    <property type="entry name" value="RNI-like"/>
    <property type="match status" value="1"/>
</dbReference>